<dbReference type="EMBL" id="OX465077">
    <property type="protein sequence ID" value="CAI9266615.1"/>
    <property type="molecule type" value="Genomic_DNA"/>
</dbReference>
<evidence type="ECO:0000256" key="1">
    <source>
        <dbReference type="SAM" id="Coils"/>
    </source>
</evidence>
<name>A0AA35V822_LACSI</name>
<feature type="coiled-coil region" evidence="1">
    <location>
        <begin position="207"/>
        <end position="234"/>
    </location>
</feature>
<keyword evidence="1" id="KW-0175">Coiled coil</keyword>
<dbReference type="Proteomes" id="UP001177003">
    <property type="component" value="Chromosome 1"/>
</dbReference>
<proteinExistence type="predicted"/>
<keyword evidence="4" id="KW-1185">Reference proteome</keyword>
<accession>A0AA35V822</accession>
<evidence type="ECO:0000256" key="2">
    <source>
        <dbReference type="SAM" id="MobiDB-lite"/>
    </source>
</evidence>
<evidence type="ECO:0000313" key="4">
    <source>
        <dbReference type="Proteomes" id="UP001177003"/>
    </source>
</evidence>
<feature type="region of interest" description="Disordered" evidence="2">
    <location>
        <begin position="1"/>
        <end position="33"/>
    </location>
</feature>
<dbReference type="AlphaFoldDB" id="A0AA35V822"/>
<sequence length="240" mass="26650">MQGADTSGFTTSPISPPLSPLRQDDPDMIYGDGEDEFTRFTFSPFTIRTKSDDEAPVMKGKLKSIHEKLDSLLKASNPSSTDYYSQASFKSIIETLTKEHSSNLENMNKVVDASATICNKMTKKGNKLISDATSFMNNFQTSFESNTTKPNESIANLGSSLKAEREKLQGIRTGITTDHEEFKYSISSQVSKHQDDLAMESKIIDSLAIKNEKVKVLTVELEQAEKQVQDLITEKAVMKS</sequence>
<protein>
    <submittedName>
        <fullName evidence="3">Uncharacterized protein</fullName>
    </submittedName>
</protein>
<gene>
    <name evidence="3" type="ORF">LSALG_LOCUS7157</name>
</gene>
<organism evidence="3 4">
    <name type="scientific">Lactuca saligna</name>
    <name type="common">Willowleaf lettuce</name>
    <dbReference type="NCBI Taxonomy" id="75948"/>
    <lineage>
        <taxon>Eukaryota</taxon>
        <taxon>Viridiplantae</taxon>
        <taxon>Streptophyta</taxon>
        <taxon>Embryophyta</taxon>
        <taxon>Tracheophyta</taxon>
        <taxon>Spermatophyta</taxon>
        <taxon>Magnoliopsida</taxon>
        <taxon>eudicotyledons</taxon>
        <taxon>Gunneridae</taxon>
        <taxon>Pentapetalae</taxon>
        <taxon>asterids</taxon>
        <taxon>campanulids</taxon>
        <taxon>Asterales</taxon>
        <taxon>Asteraceae</taxon>
        <taxon>Cichorioideae</taxon>
        <taxon>Cichorieae</taxon>
        <taxon>Lactucinae</taxon>
        <taxon>Lactuca</taxon>
    </lineage>
</organism>
<evidence type="ECO:0000313" key="3">
    <source>
        <dbReference type="EMBL" id="CAI9266615.1"/>
    </source>
</evidence>
<reference evidence="3" key="1">
    <citation type="submission" date="2023-04" db="EMBL/GenBank/DDBJ databases">
        <authorList>
            <person name="Vijverberg K."/>
            <person name="Xiong W."/>
            <person name="Schranz E."/>
        </authorList>
    </citation>
    <scope>NUCLEOTIDE SEQUENCE</scope>
</reference>
<feature type="compositionally biased region" description="Polar residues" evidence="2">
    <location>
        <begin position="1"/>
        <end position="11"/>
    </location>
</feature>